<keyword evidence="4 10" id="KW-0808">Transferase</keyword>
<feature type="domain" description="GHMP kinase N-terminal" evidence="11">
    <location>
        <begin position="68"/>
        <end position="143"/>
    </location>
</feature>
<evidence type="ECO:0000256" key="6">
    <source>
        <dbReference type="ARBA" id="ARBA00022777"/>
    </source>
</evidence>
<evidence type="ECO:0000313" key="13">
    <source>
        <dbReference type="EMBL" id="AVP97522.1"/>
    </source>
</evidence>
<dbReference type="PIRSF" id="PIRSF010376">
    <property type="entry name" value="IspE"/>
    <property type="match status" value="1"/>
</dbReference>
<dbReference type="OrthoDB" id="9809438at2"/>
<dbReference type="InterPro" id="IPR004424">
    <property type="entry name" value="IspE"/>
</dbReference>
<dbReference type="GO" id="GO:0016114">
    <property type="term" value="P:terpenoid biosynthetic process"/>
    <property type="evidence" value="ECO:0007669"/>
    <property type="project" value="UniProtKB-UniRule"/>
</dbReference>
<name>A0A2P1PRS2_9GAMM</name>
<accession>A0A2P1PRS2</accession>
<dbReference type="UniPathway" id="UPA00056">
    <property type="reaction ID" value="UER00094"/>
</dbReference>
<evidence type="ECO:0000256" key="3">
    <source>
        <dbReference type="ARBA" id="ARBA00017473"/>
    </source>
</evidence>
<dbReference type="EC" id="2.7.1.148" evidence="2 10"/>
<protein>
    <recommendedName>
        <fullName evidence="3 10">4-diphosphocytidyl-2-C-methyl-D-erythritol kinase</fullName>
        <shortName evidence="10">CMK</shortName>
        <ecNumber evidence="2 10">2.7.1.148</ecNumber>
    </recommendedName>
    <alternativeName>
        <fullName evidence="9 10">4-(cytidine-5'-diphospho)-2-C-methyl-D-erythritol kinase</fullName>
    </alternativeName>
</protein>
<sequence length="284" mass="30483">MSLTWFPAPAKINLFLHVTGRRADGYHELQTVFQLIDLCDQVGLKVRDDGVIQALHRLPGLDPEHDLSVRAARALQAATGTPLGCDIELQKHIPAGAGLGGGSSDAATVLCALNALWGTKLNETELAAIGLKLGADVPVFVHGYSAFAEGVGEALQPLELGPACYALVFPGETVPTAEIFRDPELTRNTPPIKISLLREGVSTHNDLQAVATRHYQEIGAAIDWLKRFGDARMSGSGSSVFVRVDSQTAAEAIKAEAPSRWRTWCVRGIDQSPLHIALRNLSAR</sequence>
<evidence type="ECO:0000313" key="14">
    <source>
        <dbReference type="Proteomes" id="UP000241074"/>
    </source>
</evidence>
<evidence type="ECO:0000256" key="8">
    <source>
        <dbReference type="ARBA" id="ARBA00023229"/>
    </source>
</evidence>
<dbReference type="Proteomes" id="UP000241074">
    <property type="component" value="Chromosome"/>
</dbReference>
<proteinExistence type="inferred from homology"/>
<dbReference type="GO" id="GO:0050515">
    <property type="term" value="F:4-(cytidine 5'-diphospho)-2-C-methyl-D-erythritol kinase activity"/>
    <property type="evidence" value="ECO:0007669"/>
    <property type="project" value="UniProtKB-UniRule"/>
</dbReference>
<dbReference type="SUPFAM" id="SSF54211">
    <property type="entry name" value="Ribosomal protein S5 domain 2-like"/>
    <property type="match status" value="1"/>
</dbReference>
<evidence type="ECO:0000256" key="9">
    <source>
        <dbReference type="ARBA" id="ARBA00032554"/>
    </source>
</evidence>
<organism evidence="13 14">
    <name type="scientific">Ahniella affigens</name>
    <dbReference type="NCBI Taxonomy" id="2021234"/>
    <lineage>
        <taxon>Bacteria</taxon>
        <taxon>Pseudomonadati</taxon>
        <taxon>Pseudomonadota</taxon>
        <taxon>Gammaproteobacteria</taxon>
        <taxon>Lysobacterales</taxon>
        <taxon>Rhodanobacteraceae</taxon>
        <taxon>Ahniella</taxon>
    </lineage>
</organism>
<evidence type="ECO:0000256" key="5">
    <source>
        <dbReference type="ARBA" id="ARBA00022741"/>
    </source>
</evidence>
<dbReference type="InterPro" id="IPR036554">
    <property type="entry name" value="GHMP_kinase_C_sf"/>
</dbReference>
<dbReference type="EMBL" id="CP027860">
    <property type="protein sequence ID" value="AVP97522.1"/>
    <property type="molecule type" value="Genomic_DNA"/>
</dbReference>
<keyword evidence="14" id="KW-1185">Reference proteome</keyword>
<comment type="pathway">
    <text evidence="10">Isoprenoid biosynthesis; isopentenyl diphosphate biosynthesis via DXP pathway; isopentenyl diphosphate from 1-deoxy-D-xylulose 5-phosphate: step 3/6.</text>
</comment>
<reference evidence="13 14" key="1">
    <citation type="submission" date="2018-03" db="EMBL/GenBank/DDBJ databases">
        <title>Ahniella affigens gen. nov., sp. nov., a gammaproteobacterium isolated from sandy soil near a stream.</title>
        <authorList>
            <person name="Ko Y."/>
            <person name="Kim J.-H."/>
        </authorList>
    </citation>
    <scope>NUCLEOTIDE SEQUENCE [LARGE SCALE GENOMIC DNA]</scope>
    <source>
        <strain evidence="13 14">D13</strain>
    </source>
</reference>
<dbReference type="InterPro" id="IPR006204">
    <property type="entry name" value="GHMP_kinase_N_dom"/>
</dbReference>
<keyword evidence="8 10" id="KW-0414">Isoprene biosynthesis</keyword>
<keyword evidence="5 10" id="KW-0547">Nucleotide-binding</keyword>
<dbReference type="Gene3D" id="3.30.230.10">
    <property type="match status" value="1"/>
</dbReference>
<dbReference type="GO" id="GO:0019288">
    <property type="term" value="P:isopentenyl diphosphate biosynthetic process, methylerythritol 4-phosphate pathway"/>
    <property type="evidence" value="ECO:0007669"/>
    <property type="project" value="UniProtKB-UniRule"/>
</dbReference>
<dbReference type="RefSeq" id="WP_106891445.1">
    <property type="nucleotide sequence ID" value="NZ_CP027860.1"/>
</dbReference>
<dbReference type="PANTHER" id="PTHR43527:SF2">
    <property type="entry name" value="4-DIPHOSPHOCYTIDYL-2-C-METHYL-D-ERYTHRITOL KINASE, CHLOROPLASTIC"/>
    <property type="match status" value="1"/>
</dbReference>
<evidence type="ECO:0000256" key="10">
    <source>
        <dbReference type="HAMAP-Rule" id="MF_00061"/>
    </source>
</evidence>
<dbReference type="PANTHER" id="PTHR43527">
    <property type="entry name" value="4-DIPHOSPHOCYTIDYL-2-C-METHYL-D-ERYTHRITOL KINASE, CHLOROPLASTIC"/>
    <property type="match status" value="1"/>
</dbReference>
<comment type="similarity">
    <text evidence="1 10">Belongs to the GHMP kinase family. IspE subfamily.</text>
</comment>
<feature type="active site" evidence="10">
    <location>
        <position position="11"/>
    </location>
</feature>
<reference evidence="13 14" key="2">
    <citation type="submission" date="2018-03" db="EMBL/GenBank/DDBJ databases">
        <authorList>
            <person name="Keele B.F."/>
        </authorList>
    </citation>
    <scope>NUCLEOTIDE SEQUENCE [LARGE SCALE GENOMIC DNA]</scope>
    <source>
        <strain evidence="13 14">D13</strain>
    </source>
</reference>
<dbReference type="Pfam" id="PF00288">
    <property type="entry name" value="GHMP_kinases_N"/>
    <property type="match status" value="1"/>
</dbReference>
<dbReference type="Pfam" id="PF08544">
    <property type="entry name" value="GHMP_kinases_C"/>
    <property type="match status" value="1"/>
</dbReference>
<dbReference type="HAMAP" id="MF_00061">
    <property type="entry name" value="IspE"/>
    <property type="match status" value="1"/>
</dbReference>
<dbReference type="InterPro" id="IPR014721">
    <property type="entry name" value="Ribsml_uS5_D2-typ_fold_subgr"/>
</dbReference>
<dbReference type="NCBIfam" id="TIGR00154">
    <property type="entry name" value="ispE"/>
    <property type="match status" value="1"/>
</dbReference>
<keyword evidence="7 10" id="KW-0067">ATP-binding</keyword>
<feature type="binding site" evidence="10">
    <location>
        <begin position="94"/>
        <end position="104"/>
    </location>
    <ligand>
        <name>ATP</name>
        <dbReference type="ChEBI" id="CHEBI:30616"/>
    </ligand>
</feature>
<dbReference type="GO" id="GO:0005524">
    <property type="term" value="F:ATP binding"/>
    <property type="evidence" value="ECO:0007669"/>
    <property type="project" value="UniProtKB-UniRule"/>
</dbReference>
<gene>
    <name evidence="10" type="primary">ispE</name>
    <name evidence="13" type="ORF">C7S18_10080</name>
</gene>
<dbReference type="InterPro" id="IPR013750">
    <property type="entry name" value="GHMP_kinase_C_dom"/>
</dbReference>
<comment type="catalytic activity">
    <reaction evidence="10">
        <text>4-CDP-2-C-methyl-D-erythritol + ATP = 4-CDP-2-C-methyl-D-erythritol 2-phosphate + ADP + H(+)</text>
        <dbReference type="Rhea" id="RHEA:18437"/>
        <dbReference type="ChEBI" id="CHEBI:15378"/>
        <dbReference type="ChEBI" id="CHEBI:30616"/>
        <dbReference type="ChEBI" id="CHEBI:57823"/>
        <dbReference type="ChEBI" id="CHEBI:57919"/>
        <dbReference type="ChEBI" id="CHEBI:456216"/>
        <dbReference type="EC" id="2.7.1.148"/>
    </reaction>
</comment>
<keyword evidence="6 10" id="KW-0418">Kinase</keyword>
<feature type="domain" description="GHMP kinase C-terminal" evidence="12">
    <location>
        <begin position="197"/>
        <end position="261"/>
    </location>
</feature>
<comment type="function">
    <text evidence="10">Catalyzes the phosphorylation of the position 2 hydroxy group of 4-diphosphocytidyl-2C-methyl-D-erythritol.</text>
</comment>
<evidence type="ECO:0000256" key="4">
    <source>
        <dbReference type="ARBA" id="ARBA00022679"/>
    </source>
</evidence>
<evidence type="ECO:0000256" key="2">
    <source>
        <dbReference type="ARBA" id="ARBA00012052"/>
    </source>
</evidence>
<evidence type="ECO:0000259" key="12">
    <source>
        <dbReference type="Pfam" id="PF08544"/>
    </source>
</evidence>
<dbReference type="Gene3D" id="3.30.70.890">
    <property type="entry name" value="GHMP kinase, C-terminal domain"/>
    <property type="match status" value="1"/>
</dbReference>
<dbReference type="KEGG" id="xba:C7S18_10080"/>
<dbReference type="AlphaFoldDB" id="A0A2P1PRS2"/>
<dbReference type="InterPro" id="IPR020568">
    <property type="entry name" value="Ribosomal_Su5_D2-typ_SF"/>
</dbReference>
<evidence type="ECO:0000259" key="11">
    <source>
        <dbReference type="Pfam" id="PF00288"/>
    </source>
</evidence>
<dbReference type="SUPFAM" id="SSF55060">
    <property type="entry name" value="GHMP Kinase, C-terminal domain"/>
    <property type="match status" value="1"/>
</dbReference>
<evidence type="ECO:0000256" key="7">
    <source>
        <dbReference type="ARBA" id="ARBA00022840"/>
    </source>
</evidence>
<feature type="active site" evidence="10">
    <location>
        <position position="136"/>
    </location>
</feature>
<evidence type="ECO:0000256" key="1">
    <source>
        <dbReference type="ARBA" id="ARBA00009684"/>
    </source>
</evidence>